<evidence type="ECO:0000313" key="2">
    <source>
        <dbReference type="Proteomes" id="UP000530060"/>
    </source>
</evidence>
<reference evidence="1 2" key="1">
    <citation type="submission" date="2020-06" db="EMBL/GenBank/DDBJ databases">
        <authorList>
            <person name="Criscuolo A."/>
        </authorList>
    </citation>
    <scope>NUCLEOTIDE SEQUENCE [LARGE SCALE GENOMIC DNA]</scope>
    <source>
        <strain evidence="2">CIP 111411</strain>
    </source>
</reference>
<dbReference type="AlphaFoldDB" id="A0A6V6ZBA0"/>
<sequence length="220" mass="26947">MSLYRTYAENQKAMKIFDFFKSKKKNLKLIKVEKENPLINTLINHHFCIKDSNNNEILKVLNASYTENVLVDNKFNWNFLFDEKTKNFDKQFLLFDKINEWNYLRWNVWDFEETKKMTLILSKELNTKVYYFFIDPWICTCRWIMADKGQLIESYFESHEKFLNEDGNWEFVNKPKNKQNKQEKAEFWEDKFWKLYKRSCQPIDIINHRQNISAIKGELK</sequence>
<keyword evidence="2" id="KW-1185">Reference proteome</keyword>
<dbReference type="EMBL" id="CAIJDP010000089">
    <property type="protein sequence ID" value="CAD0009048.1"/>
    <property type="molecule type" value="Genomic_DNA"/>
</dbReference>
<accession>A0A6V6ZBA0</accession>
<name>A0A6V6ZBA0_9FLAO</name>
<comment type="caution">
    <text evidence="1">The sequence shown here is derived from an EMBL/GenBank/DDBJ whole genome shotgun (WGS) entry which is preliminary data.</text>
</comment>
<dbReference type="Proteomes" id="UP000530060">
    <property type="component" value="Unassembled WGS sequence"/>
</dbReference>
<organism evidence="1 2">
    <name type="scientific">Flavobacterium salmonis</name>
    <dbReference type="NCBI Taxonomy" id="2654844"/>
    <lineage>
        <taxon>Bacteria</taxon>
        <taxon>Pseudomonadati</taxon>
        <taxon>Bacteroidota</taxon>
        <taxon>Flavobacteriia</taxon>
        <taxon>Flavobacteriales</taxon>
        <taxon>Flavobacteriaceae</taxon>
        <taxon>Flavobacterium</taxon>
    </lineage>
</organism>
<proteinExistence type="predicted"/>
<gene>
    <name evidence="1" type="ORF">FLAT13_04711</name>
</gene>
<protein>
    <submittedName>
        <fullName evidence="1">Uncharacterized protein</fullName>
    </submittedName>
</protein>
<evidence type="ECO:0000313" key="1">
    <source>
        <dbReference type="EMBL" id="CAD0009048.1"/>
    </source>
</evidence>